<dbReference type="Gene3D" id="3.60.21.10">
    <property type="match status" value="1"/>
</dbReference>
<dbReference type="SUPFAM" id="SSF56300">
    <property type="entry name" value="Metallo-dependent phosphatases"/>
    <property type="match status" value="1"/>
</dbReference>
<feature type="domain" description="5'-Nucleotidase C-terminal" evidence="5">
    <location>
        <begin position="425"/>
        <end position="599"/>
    </location>
</feature>
<dbReference type="GO" id="GO:0009166">
    <property type="term" value="P:nucleotide catabolic process"/>
    <property type="evidence" value="ECO:0007669"/>
    <property type="project" value="InterPro"/>
</dbReference>
<feature type="signal peptide" evidence="3">
    <location>
        <begin position="1"/>
        <end position="27"/>
    </location>
</feature>
<dbReference type="Proteomes" id="UP000004322">
    <property type="component" value="Unassembled WGS sequence"/>
</dbReference>
<dbReference type="InterPro" id="IPR036907">
    <property type="entry name" value="5'-Nucleotdase_C_sf"/>
</dbReference>
<name>G5JR11_STRCG</name>
<dbReference type="PANTHER" id="PTHR11575:SF24">
    <property type="entry name" value="5'-NUCLEOTIDASE"/>
    <property type="match status" value="1"/>
</dbReference>
<dbReference type="PANTHER" id="PTHR11575">
    <property type="entry name" value="5'-NUCLEOTIDASE-RELATED"/>
    <property type="match status" value="1"/>
</dbReference>
<organism evidence="6 7">
    <name type="scientific">Streptococcus criceti HS-6</name>
    <dbReference type="NCBI Taxonomy" id="873449"/>
    <lineage>
        <taxon>Bacteria</taxon>
        <taxon>Bacillati</taxon>
        <taxon>Bacillota</taxon>
        <taxon>Bacilli</taxon>
        <taxon>Lactobacillales</taxon>
        <taxon>Streptococcaceae</taxon>
        <taxon>Streptococcus</taxon>
    </lineage>
</organism>
<dbReference type="PROSITE" id="PS00786">
    <property type="entry name" value="5_NUCLEOTIDASE_2"/>
    <property type="match status" value="1"/>
</dbReference>
<dbReference type="GO" id="GO:0008768">
    <property type="term" value="F:UDP-sugar diphosphatase activity"/>
    <property type="evidence" value="ECO:0007669"/>
    <property type="project" value="TreeGrafter"/>
</dbReference>
<dbReference type="GO" id="GO:0000166">
    <property type="term" value="F:nucleotide binding"/>
    <property type="evidence" value="ECO:0007669"/>
    <property type="project" value="InterPro"/>
</dbReference>
<dbReference type="InterPro" id="IPR006146">
    <property type="entry name" value="5'-Nucleotdase_CS"/>
</dbReference>
<feature type="compositionally biased region" description="Gly residues" evidence="2">
    <location>
        <begin position="777"/>
        <end position="790"/>
    </location>
</feature>
<evidence type="ECO:0000313" key="6">
    <source>
        <dbReference type="EMBL" id="EHI74627.1"/>
    </source>
</evidence>
<dbReference type="OrthoDB" id="9801679at2"/>
<dbReference type="Pfam" id="PF00149">
    <property type="entry name" value="Metallophos"/>
    <property type="match status" value="1"/>
</dbReference>
<accession>G5JR11</accession>
<dbReference type="InterPro" id="IPR006179">
    <property type="entry name" value="5_nucleotidase/apyrase"/>
</dbReference>
<feature type="compositionally biased region" description="Basic and acidic residues" evidence="2">
    <location>
        <begin position="737"/>
        <end position="748"/>
    </location>
</feature>
<dbReference type="InterPro" id="IPR008334">
    <property type="entry name" value="5'-Nucleotdase_C"/>
</dbReference>
<evidence type="ECO:0000259" key="5">
    <source>
        <dbReference type="Pfam" id="PF02872"/>
    </source>
</evidence>
<dbReference type="EMBL" id="AEUV02000002">
    <property type="protein sequence ID" value="EHI74627.1"/>
    <property type="molecule type" value="Genomic_DNA"/>
</dbReference>
<feature type="compositionally biased region" description="Polar residues" evidence="2">
    <location>
        <begin position="798"/>
        <end position="811"/>
    </location>
</feature>
<feature type="region of interest" description="Disordered" evidence="2">
    <location>
        <begin position="737"/>
        <end position="811"/>
    </location>
</feature>
<protein>
    <submittedName>
        <fullName evidence="6">5'-nucleotidase family protein</fullName>
    </submittedName>
</protein>
<dbReference type="PRINTS" id="PR01607">
    <property type="entry name" value="APYRASEFAMLY"/>
</dbReference>
<dbReference type="GO" id="GO:0008253">
    <property type="term" value="F:5'-nucleotidase activity"/>
    <property type="evidence" value="ECO:0007669"/>
    <property type="project" value="TreeGrafter"/>
</dbReference>
<dbReference type="GO" id="GO:0030288">
    <property type="term" value="C:outer membrane-bounded periplasmic space"/>
    <property type="evidence" value="ECO:0007669"/>
    <property type="project" value="TreeGrafter"/>
</dbReference>
<dbReference type="InterPro" id="IPR029052">
    <property type="entry name" value="Metallo-depent_PP-like"/>
</dbReference>
<dbReference type="eggNOG" id="COG0737">
    <property type="taxonomic scope" value="Bacteria"/>
</dbReference>
<gene>
    <name evidence="6" type="ORF">STRCR_1894</name>
</gene>
<dbReference type="RefSeq" id="WP_004228054.1">
    <property type="nucleotide sequence ID" value="NZ_AEUV02000002.1"/>
</dbReference>
<evidence type="ECO:0000256" key="2">
    <source>
        <dbReference type="SAM" id="MobiDB-lite"/>
    </source>
</evidence>
<feature type="chain" id="PRO_5038652836" evidence="3">
    <location>
        <begin position="28"/>
        <end position="845"/>
    </location>
</feature>
<evidence type="ECO:0000313" key="7">
    <source>
        <dbReference type="Proteomes" id="UP000004322"/>
    </source>
</evidence>
<evidence type="ECO:0000256" key="1">
    <source>
        <dbReference type="ARBA" id="ARBA00022729"/>
    </source>
</evidence>
<dbReference type="Gene3D" id="3.90.780.10">
    <property type="entry name" value="5'-Nucleotidase, C-terminal domain"/>
    <property type="match status" value="1"/>
</dbReference>
<comment type="caution">
    <text evidence="6">The sequence shown here is derived from an EMBL/GenBank/DDBJ whole genome shotgun (WGS) entry which is preliminary data.</text>
</comment>
<feature type="domain" description="Calcineurin-like phosphoesterase" evidence="4">
    <location>
        <begin position="121"/>
        <end position="346"/>
    </location>
</feature>
<sequence>MRKQTILIPTLSALLFSTAILSNKVYADEANAAKQADAQADSIQLANSGQATGIEEPAAGPEATSEKTIAAKSNEKNLTTELLASEANTQNKQEQETPITPKASATEIAVETASKSDSDITIIHTNDVHGRLVEDDKNGVIGDAKLANIVKKSRQQGETLVFDAGDAFQGLPISNSSQGEAMADVMNTIGYDAMTVGNHEFDFGLYQLKRLKEKLQFPIISSNIYVNGARLFAPSTIIDKTPNQDGDEFVVIGVTTPETATKTHPNNIKGVTFADPITEVNNVIAQTEAQARAEGKQYHNYVILSHLGVDATTKKEWRGDSLAHALANNKLLKGKNVILIDGHSHTVLHLNDGNVTYNQTGSYLNNVGHITLNSERVLSAGVITAEQAMTVTPDPAVAGLLERIQAKYLAESSKVVRANSPVELNGDRMNVRVRQTNLGDAVADSLLAYGQTGFKHKSNLAATNGGGLRETIKQDQPITKGDITAVLPFGNSVAQIKVTGQNILDMFKTSLGSITQLDSSGQPILDEADNPLLEPSGGFLQVAGARVYYDTNLAADQRILGIQIWDPESDSYLALDLSKTYYLATNDFLAAGGDDYSMLGGPREEGPSMDQVFTDYLKSDVDLSQYKEVTPNDRVISISATHYYDKDWIKRHIRQPHRIPKLSPLKPKPAPAPNRGSNGKPDPSNQLSIPKKDETADLAGLPDKNKTDKDLVQSKADSISDTIKEMDKQLEINKTLDDLKKAKDDPKSQSDNAAIEGNKPASGKVDLPDVSSPAAGNAGGSGSNSGGQSGTGPADSNLEASSRPSGTRTDVATNNRFNEILVSVVGVTIIAAGAVADHLRVRRRK</sequence>
<evidence type="ECO:0000259" key="4">
    <source>
        <dbReference type="Pfam" id="PF00149"/>
    </source>
</evidence>
<dbReference type="PROSITE" id="PS00785">
    <property type="entry name" value="5_NUCLEOTIDASE_1"/>
    <property type="match status" value="1"/>
</dbReference>
<dbReference type="InterPro" id="IPR004843">
    <property type="entry name" value="Calcineurin-like_PHP"/>
</dbReference>
<dbReference type="Pfam" id="PF02872">
    <property type="entry name" value="5_nucleotid_C"/>
    <property type="match status" value="1"/>
</dbReference>
<feature type="region of interest" description="Disordered" evidence="2">
    <location>
        <begin position="655"/>
        <end position="716"/>
    </location>
</feature>
<reference evidence="6" key="1">
    <citation type="submission" date="2011-07" db="EMBL/GenBank/DDBJ databases">
        <authorList>
            <person name="Stanhope M.J."/>
            <person name="Durkin A.S."/>
            <person name="Hostetler J."/>
            <person name="Kim M."/>
            <person name="Radune D."/>
            <person name="Singh I."/>
            <person name="Town C.D."/>
        </authorList>
    </citation>
    <scope>NUCLEOTIDE SEQUENCE [LARGE SCALE GENOMIC DNA]</scope>
    <source>
        <strain evidence="6">HS-6</strain>
    </source>
</reference>
<dbReference type="STRING" id="873449.STRCR_1894"/>
<dbReference type="SUPFAM" id="SSF55816">
    <property type="entry name" value="5'-nucleotidase (syn. UDP-sugar hydrolase), C-terminal domain"/>
    <property type="match status" value="1"/>
</dbReference>
<feature type="compositionally biased region" description="Basic and acidic residues" evidence="2">
    <location>
        <begin position="703"/>
        <end position="712"/>
    </location>
</feature>
<dbReference type="AlphaFoldDB" id="G5JR11"/>
<keyword evidence="1 3" id="KW-0732">Signal</keyword>
<evidence type="ECO:0000256" key="3">
    <source>
        <dbReference type="SAM" id="SignalP"/>
    </source>
</evidence>
<proteinExistence type="predicted"/>
<keyword evidence="7" id="KW-1185">Reference proteome</keyword>
<dbReference type="GO" id="GO:0046872">
    <property type="term" value="F:metal ion binding"/>
    <property type="evidence" value="ECO:0007669"/>
    <property type="project" value="InterPro"/>
</dbReference>